<dbReference type="EMBL" id="KB468053">
    <property type="protein sequence ID" value="PCH39725.1"/>
    <property type="molecule type" value="Genomic_DNA"/>
</dbReference>
<proteinExistence type="predicted"/>
<dbReference type="AlphaFoldDB" id="A0A2H3JDU6"/>
<dbReference type="STRING" id="742152.A0A2H3JDU6"/>
<sequence>MTSIASLPVELLARIFDLGAQLDVHARVPFGVLASHVCAHWRAVALRAPVLWTHIAVSTVPHIARARVFLARSARLPVHLLVESVAEPDHEPGLTIFRTEFLVVFAALTPHILRWRSFVLRVRDLVCKAHARAVLSTCGPAPALDHLELWHIEDWGSPERLYTAIGPPPVVVFNGNLPSLSRLSLIGVNIQWAESASPFLRGLTELELGIHSDDVRIPFDRWSAVLHASPALRRLSLHYSGPRARAAPWVLPAGKIPLPALTDLRLVDLDTPYVCALLRTLDAPCVRALELELDPSQEDAAADFTPLVDLLA</sequence>
<keyword evidence="2" id="KW-1185">Reference proteome</keyword>
<gene>
    <name evidence="1" type="ORF">WOLCODRAFT_68586</name>
</gene>
<dbReference type="OrthoDB" id="3352270at2759"/>
<organism evidence="1 2">
    <name type="scientific">Wolfiporia cocos (strain MD-104)</name>
    <name type="common">Brown rot fungus</name>
    <dbReference type="NCBI Taxonomy" id="742152"/>
    <lineage>
        <taxon>Eukaryota</taxon>
        <taxon>Fungi</taxon>
        <taxon>Dikarya</taxon>
        <taxon>Basidiomycota</taxon>
        <taxon>Agaricomycotina</taxon>
        <taxon>Agaricomycetes</taxon>
        <taxon>Polyporales</taxon>
        <taxon>Phaeolaceae</taxon>
        <taxon>Wolfiporia</taxon>
    </lineage>
</organism>
<protein>
    <submittedName>
        <fullName evidence="1">Uncharacterized protein</fullName>
    </submittedName>
</protein>
<feature type="non-terminal residue" evidence="1">
    <location>
        <position position="312"/>
    </location>
</feature>
<dbReference type="Gene3D" id="1.20.1280.50">
    <property type="match status" value="1"/>
</dbReference>
<dbReference type="OMA" id="LELWHIE"/>
<evidence type="ECO:0000313" key="1">
    <source>
        <dbReference type="EMBL" id="PCH39725.1"/>
    </source>
</evidence>
<dbReference type="Proteomes" id="UP000218811">
    <property type="component" value="Unassembled WGS sequence"/>
</dbReference>
<evidence type="ECO:0000313" key="2">
    <source>
        <dbReference type="Proteomes" id="UP000218811"/>
    </source>
</evidence>
<accession>A0A2H3JDU6</accession>
<reference evidence="1 2" key="1">
    <citation type="journal article" date="2012" name="Science">
        <title>The Paleozoic origin of enzymatic lignin decomposition reconstructed from 31 fungal genomes.</title>
        <authorList>
            <person name="Floudas D."/>
            <person name="Binder M."/>
            <person name="Riley R."/>
            <person name="Barry K."/>
            <person name="Blanchette R.A."/>
            <person name="Henrissat B."/>
            <person name="Martinez A.T."/>
            <person name="Otillar R."/>
            <person name="Spatafora J.W."/>
            <person name="Yadav J.S."/>
            <person name="Aerts A."/>
            <person name="Benoit I."/>
            <person name="Boyd A."/>
            <person name="Carlson A."/>
            <person name="Copeland A."/>
            <person name="Coutinho P.M."/>
            <person name="de Vries R.P."/>
            <person name="Ferreira P."/>
            <person name="Findley K."/>
            <person name="Foster B."/>
            <person name="Gaskell J."/>
            <person name="Glotzer D."/>
            <person name="Gorecki P."/>
            <person name="Heitman J."/>
            <person name="Hesse C."/>
            <person name="Hori C."/>
            <person name="Igarashi K."/>
            <person name="Jurgens J.A."/>
            <person name="Kallen N."/>
            <person name="Kersten P."/>
            <person name="Kohler A."/>
            <person name="Kuees U."/>
            <person name="Kumar T.K.A."/>
            <person name="Kuo A."/>
            <person name="LaButti K."/>
            <person name="Larrondo L.F."/>
            <person name="Lindquist E."/>
            <person name="Ling A."/>
            <person name="Lombard V."/>
            <person name="Lucas S."/>
            <person name="Lundell T."/>
            <person name="Martin R."/>
            <person name="McLaughlin D.J."/>
            <person name="Morgenstern I."/>
            <person name="Morin E."/>
            <person name="Murat C."/>
            <person name="Nagy L.G."/>
            <person name="Nolan M."/>
            <person name="Ohm R.A."/>
            <person name="Patyshakuliyeva A."/>
            <person name="Rokas A."/>
            <person name="Ruiz-Duenas F.J."/>
            <person name="Sabat G."/>
            <person name="Salamov A."/>
            <person name="Samejima M."/>
            <person name="Schmutz J."/>
            <person name="Slot J.C."/>
            <person name="St John F."/>
            <person name="Stenlid J."/>
            <person name="Sun H."/>
            <person name="Sun S."/>
            <person name="Syed K."/>
            <person name="Tsang A."/>
            <person name="Wiebenga A."/>
            <person name="Young D."/>
            <person name="Pisabarro A."/>
            <person name="Eastwood D.C."/>
            <person name="Martin F."/>
            <person name="Cullen D."/>
            <person name="Grigoriev I.V."/>
            <person name="Hibbett D.S."/>
        </authorList>
    </citation>
    <scope>NUCLEOTIDE SEQUENCE [LARGE SCALE GENOMIC DNA]</scope>
    <source>
        <strain evidence="1 2">MD-104</strain>
    </source>
</reference>
<name>A0A2H3JDU6_WOLCO</name>